<dbReference type="GeneTree" id="ENSGT00940000154509"/>
<evidence type="ECO:0000313" key="5">
    <source>
        <dbReference type="Proteomes" id="UP000314981"/>
    </source>
</evidence>
<dbReference type="InterPro" id="IPR002671">
    <property type="entry name" value="Ribosomal_eL22"/>
</dbReference>
<dbReference type="AlphaFoldDB" id="A0A4W2EI92"/>
<dbReference type="Proteomes" id="UP000429181">
    <property type="component" value="Chromosome 21"/>
</dbReference>
<dbReference type="PANTHER" id="PTHR10064:SF1">
    <property type="entry name" value="RIBOSOMAL PROTEIN EL22-LIKE"/>
    <property type="match status" value="1"/>
</dbReference>
<protein>
    <recommendedName>
        <fullName evidence="7">60S ribosomal protein L22-like 1</fullName>
    </recommendedName>
</protein>
<dbReference type="Pfam" id="PF01776">
    <property type="entry name" value="Ribosomal_L22e"/>
    <property type="match status" value="1"/>
</dbReference>
<comment type="similarity">
    <text evidence="1">Belongs to the eukaryotic ribosomal protein eL22 family.</text>
</comment>
<name>A0A4W2EI92_BOBOX</name>
<dbReference type="STRING" id="30522.A0A4W2EI92"/>
<dbReference type="Gene3D" id="3.30.1360.210">
    <property type="match status" value="1"/>
</dbReference>
<evidence type="ECO:0000313" key="4">
    <source>
        <dbReference type="Ensembl" id="ENSBIXP00000032404.1"/>
    </source>
</evidence>
<accession>A0A4W2EI92</accession>
<dbReference type="OMA" id="SVNKKHY"/>
<evidence type="ECO:0000256" key="2">
    <source>
        <dbReference type="ARBA" id="ARBA00022980"/>
    </source>
</evidence>
<dbReference type="GO" id="GO:1990904">
    <property type="term" value="C:ribonucleoprotein complex"/>
    <property type="evidence" value="ECO:0007669"/>
    <property type="project" value="UniProtKB-KW"/>
</dbReference>
<dbReference type="InterPro" id="IPR038526">
    <property type="entry name" value="Ribosomal_eL22_sf"/>
</dbReference>
<keyword evidence="2" id="KW-0689">Ribosomal protein</keyword>
<dbReference type="GO" id="GO:0005840">
    <property type="term" value="C:ribosome"/>
    <property type="evidence" value="ECO:0007669"/>
    <property type="project" value="UniProtKB-KW"/>
</dbReference>
<dbReference type="GO" id="GO:0002181">
    <property type="term" value="P:cytoplasmic translation"/>
    <property type="evidence" value="ECO:0007669"/>
    <property type="project" value="TreeGrafter"/>
</dbReference>
<dbReference type="Ensembl" id="ENSBIXT00005049975.1">
    <property type="protein sequence ID" value="ENSBIXP00005040350.1"/>
    <property type="gene ID" value="ENSBIXG00005003918.1"/>
</dbReference>
<reference evidence="4" key="2">
    <citation type="submission" date="2025-05" db="UniProtKB">
        <authorList>
            <consortium name="Ensembl"/>
        </authorList>
    </citation>
    <scope>IDENTIFICATION</scope>
</reference>
<dbReference type="PANTHER" id="PTHR10064">
    <property type="entry name" value="60S RIBOSOMAL PROTEIN L22"/>
    <property type="match status" value="1"/>
</dbReference>
<evidence type="ECO:0000256" key="1">
    <source>
        <dbReference type="ARBA" id="ARBA00007817"/>
    </source>
</evidence>
<organism evidence="4 5">
    <name type="scientific">Bos indicus x Bos taurus</name>
    <name type="common">Hybrid cattle</name>
    <dbReference type="NCBI Taxonomy" id="30522"/>
    <lineage>
        <taxon>Eukaryota</taxon>
        <taxon>Metazoa</taxon>
        <taxon>Chordata</taxon>
        <taxon>Craniata</taxon>
        <taxon>Vertebrata</taxon>
        <taxon>Euteleostomi</taxon>
        <taxon>Mammalia</taxon>
        <taxon>Eutheria</taxon>
        <taxon>Laurasiatheria</taxon>
        <taxon>Artiodactyla</taxon>
        <taxon>Ruminantia</taxon>
        <taxon>Pecora</taxon>
        <taxon>Bovidae</taxon>
        <taxon>Bovinae</taxon>
        <taxon>Bos</taxon>
    </lineage>
</organism>
<keyword evidence="5" id="KW-1185">Reference proteome</keyword>
<sequence length="131" mass="15537">MDGGFLWEKVKVNGRTGNLGNVIHIERVKNKIIVVSEKQFSTRYLKYLTKKYLKKNNLRDWLPMVASDKETYELHYFQISQDEDESESEDQMTPSFIGLCLLIKQIKHTKERNFLKWTFSLSVNKKHYSVC</sequence>
<keyword evidence="3" id="KW-0687">Ribonucleoprotein</keyword>
<dbReference type="GO" id="GO:0003735">
    <property type="term" value="F:structural constituent of ribosome"/>
    <property type="evidence" value="ECO:0007669"/>
    <property type="project" value="InterPro"/>
</dbReference>
<evidence type="ECO:0000256" key="3">
    <source>
        <dbReference type="ARBA" id="ARBA00023274"/>
    </source>
</evidence>
<evidence type="ECO:0008006" key="7">
    <source>
        <dbReference type="Google" id="ProtNLM"/>
    </source>
</evidence>
<dbReference type="Proteomes" id="UP000314981">
    <property type="component" value="Chromosome 21"/>
</dbReference>
<dbReference type="Ensembl" id="ENSBIXT00000017400.1">
    <property type="protein sequence ID" value="ENSBIXP00000032404.1"/>
    <property type="gene ID" value="ENSBIXG00000014970.1"/>
</dbReference>
<reference evidence="5 6" key="1">
    <citation type="submission" date="2018-11" db="EMBL/GenBank/DDBJ databases">
        <title>Haplotype-resolved cattle genomes.</title>
        <authorList>
            <person name="Low W.Y."/>
            <person name="Tearle R."/>
            <person name="Bickhart D.M."/>
            <person name="Rosen B.D."/>
            <person name="Koren S."/>
            <person name="Rhie A."/>
            <person name="Hiendleder S."/>
            <person name="Phillippy A.M."/>
            <person name="Smith T.P.L."/>
            <person name="Williams J.L."/>
        </authorList>
    </citation>
    <scope>NUCLEOTIDE SEQUENCE [LARGE SCALE GENOMIC DNA]</scope>
</reference>
<proteinExistence type="inferred from homology"/>
<evidence type="ECO:0000313" key="6">
    <source>
        <dbReference type="Proteomes" id="UP000429181"/>
    </source>
</evidence>
<dbReference type="GO" id="GO:0003723">
    <property type="term" value="F:RNA binding"/>
    <property type="evidence" value="ECO:0007669"/>
    <property type="project" value="TreeGrafter"/>
</dbReference>